<accession>W2P238</accession>
<proteinExistence type="predicted"/>
<dbReference type="Proteomes" id="UP000054532">
    <property type="component" value="Unassembled WGS sequence"/>
</dbReference>
<dbReference type="AlphaFoldDB" id="W2P238"/>
<evidence type="ECO:0000313" key="1">
    <source>
        <dbReference type="EMBL" id="ETM54871.1"/>
    </source>
</evidence>
<sequence>KQALKTRGSDVRARCLNDPDEKGILFFDTTRNGDGIFLVENSLFDVLDRGDHYFDNQMPRRIGSA</sequence>
<name>W2P238_PHYNI</name>
<organism evidence="1">
    <name type="scientific">Phytophthora nicotianae</name>
    <name type="common">Potato buckeye rot agent</name>
    <name type="synonym">Phytophthora parasitica</name>
    <dbReference type="NCBI Taxonomy" id="4792"/>
    <lineage>
        <taxon>Eukaryota</taxon>
        <taxon>Sar</taxon>
        <taxon>Stramenopiles</taxon>
        <taxon>Oomycota</taxon>
        <taxon>Peronosporomycetes</taxon>
        <taxon>Peronosporales</taxon>
        <taxon>Peronosporaceae</taxon>
        <taxon>Phytophthora</taxon>
    </lineage>
</organism>
<dbReference type="EMBL" id="KI690880">
    <property type="protein sequence ID" value="ETM54871.1"/>
    <property type="molecule type" value="Genomic_DNA"/>
</dbReference>
<protein>
    <submittedName>
        <fullName evidence="1">Uncharacterized protein</fullName>
    </submittedName>
</protein>
<gene>
    <name evidence="1" type="ORF">L914_01841</name>
</gene>
<feature type="non-terminal residue" evidence="1">
    <location>
        <position position="1"/>
    </location>
</feature>
<reference evidence="1" key="1">
    <citation type="submission" date="2013-11" db="EMBL/GenBank/DDBJ databases">
        <title>The Genome Sequence of Phytophthora parasitica IAC_01/95.</title>
        <authorList>
            <consortium name="The Broad Institute Genomics Platform"/>
            <person name="Russ C."/>
            <person name="Tyler B."/>
            <person name="Panabieres F."/>
            <person name="Shan W."/>
            <person name="Tripathy S."/>
            <person name="Grunwald N."/>
            <person name="Machado M."/>
            <person name="Johnson C.S."/>
            <person name="Arredondo F."/>
            <person name="Hong C."/>
            <person name="Coffey M."/>
            <person name="Young S.K."/>
            <person name="Zeng Q."/>
            <person name="Gargeya S."/>
            <person name="Fitzgerald M."/>
            <person name="Abouelleil A."/>
            <person name="Alvarado L."/>
            <person name="Chapman S.B."/>
            <person name="Gainer-Dewar J."/>
            <person name="Goldberg J."/>
            <person name="Griggs A."/>
            <person name="Gujja S."/>
            <person name="Hansen M."/>
            <person name="Howarth C."/>
            <person name="Imamovic A."/>
            <person name="Ireland A."/>
            <person name="Larimer J."/>
            <person name="McCowan C."/>
            <person name="Murphy C."/>
            <person name="Pearson M."/>
            <person name="Poon T.W."/>
            <person name="Priest M."/>
            <person name="Roberts A."/>
            <person name="Saif S."/>
            <person name="Shea T."/>
            <person name="Sykes S."/>
            <person name="Wortman J."/>
            <person name="Nusbaum C."/>
            <person name="Birren B."/>
        </authorList>
    </citation>
    <scope>NUCLEOTIDE SEQUENCE [LARGE SCALE GENOMIC DNA]</scope>
    <source>
        <strain evidence="1">IAC_01/95</strain>
    </source>
</reference>